<dbReference type="Proteomes" id="UP000250079">
    <property type="component" value="Chromosome"/>
</dbReference>
<gene>
    <name evidence="2" type="ORF">IMCC3135_06855</name>
</gene>
<dbReference type="Gene3D" id="2.60.260.40">
    <property type="entry name" value="q5lls5 like domains"/>
    <property type="match status" value="1"/>
</dbReference>
<sequence>MQQPNSQTFVEVTSDELPIHCPTPDSSLWNSHPRVFIPLHESPEARCSYCGTVYRLVKEKTAVANQPVETETQNQP</sequence>
<organism evidence="2 3">
    <name type="scientific">Granulosicoccus antarcticus IMCC3135</name>
    <dbReference type="NCBI Taxonomy" id="1192854"/>
    <lineage>
        <taxon>Bacteria</taxon>
        <taxon>Pseudomonadati</taxon>
        <taxon>Pseudomonadota</taxon>
        <taxon>Gammaproteobacteria</taxon>
        <taxon>Chromatiales</taxon>
        <taxon>Granulosicoccaceae</taxon>
        <taxon>Granulosicoccus</taxon>
    </lineage>
</organism>
<evidence type="ECO:0000313" key="3">
    <source>
        <dbReference type="Proteomes" id="UP000250079"/>
    </source>
</evidence>
<dbReference type="KEGG" id="gai:IMCC3135_06855"/>
<dbReference type="Pfam" id="PF10276">
    <property type="entry name" value="zf-CHCC"/>
    <property type="match status" value="1"/>
</dbReference>
<keyword evidence="3" id="KW-1185">Reference proteome</keyword>
<evidence type="ECO:0000313" key="2">
    <source>
        <dbReference type="EMBL" id="ASJ71478.1"/>
    </source>
</evidence>
<proteinExistence type="predicted"/>
<dbReference type="InterPro" id="IPR019401">
    <property type="entry name" value="Znf_CHCC"/>
</dbReference>
<accession>A0A2Z2NP85</accession>
<name>A0A2Z2NP85_9GAMM</name>
<feature type="domain" description="Zinc finger CHCC-type" evidence="1">
    <location>
        <begin position="28"/>
        <end position="54"/>
    </location>
</feature>
<reference evidence="2 3" key="1">
    <citation type="submission" date="2016-12" db="EMBL/GenBank/DDBJ databases">
        <authorList>
            <person name="Song W.-J."/>
            <person name="Kurnit D.M."/>
        </authorList>
    </citation>
    <scope>NUCLEOTIDE SEQUENCE [LARGE SCALE GENOMIC DNA]</scope>
    <source>
        <strain evidence="2 3">IMCC3135</strain>
    </source>
</reference>
<dbReference type="OrthoDB" id="9806844at2"/>
<dbReference type="RefSeq" id="WP_088916914.1">
    <property type="nucleotide sequence ID" value="NZ_CP018632.1"/>
</dbReference>
<dbReference type="AlphaFoldDB" id="A0A2Z2NP85"/>
<protein>
    <recommendedName>
        <fullName evidence="1">Zinc finger CHCC-type domain-containing protein</fullName>
    </recommendedName>
</protein>
<dbReference type="EMBL" id="CP018632">
    <property type="protein sequence ID" value="ASJ71478.1"/>
    <property type="molecule type" value="Genomic_DNA"/>
</dbReference>
<evidence type="ECO:0000259" key="1">
    <source>
        <dbReference type="Pfam" id="PF10276"/>
    </source>
</evidence>